<name>A0A1Z4NC94_9CYAN</name>
<accession>A0A1Z4NC94</accession>
<dbReference type="KEGG" id="ttq:NIES37_73090"/>
<geneLocation type="plasmid" evidence="2">
    <name>Plasmid3 dna</name>
</geneLocation>
<organism evidence="1 2">
    <name type="scientific">Tolypothrix tenuis PCC 7101</name>
    <dbReference type="NCBI Taxonomy" id="231146"/>
    <lineage>
        <taxon>Bacteria</taxon>
        <taxon>Bacillati</taxon>
        <taxon>Cyanobacteriota</taxon>
        <taxon>Cyanophyceae</taxon>
        <taxon>Nostocales</taxon>
        <taxon>Tolypothrichaceae</taxon>
        <taxon>Tolypothrix</taxon>
    </lineage>
</organism>
<dbReference type="Proteomes" id="UP000218785">
    <property type="component" value="Plasmid plasmid3"/>
</dbReference>
<protein>
    <submittedName>
        <fullName evidence="1">Uncharacterized protein</fullName>
    </submittedName>
</protein>
<evidence type="ECO:0000313" key="1">
    <source>
        <dbReference type="EMBL" id="BAZ03296.1"/>
    </source>
</evidence>
<keyword evidence="1" id="KW-0614">Plasmid</keyword>
<dbReference type="AlphaFoldDB" id="A0A1Z4NC94"/>
<proteinExistence type="predicted"/>
<reference evidence="1 2" key="1">
    <citation type="submission" date="2017-06" db="EMBL/GenBank/DDBJ databases">
        <title>Genome sequencing of cyanobaciteial culture collection at National Institute for Environmental Studies (NIES).</title>
        <authorList>
            <person name="Hirose Y."/>
            <person name="Shimura Y."/>
            <person name="Fujisawa T."/>
            <person name="Nakamura Y."/>
            <person name="Kawachi M."/>
        </authorList>
    </citation>
    <scope>NUCLEOTIDE SEQUENCE [LARGE SCALE GENOMIC DNA]</scope>
    <source>
        <strain evidence="1 2">NIES-37</strain>
        <plasmid evidence="2">Plasmid3 dna</plasmid>
    </source>
</reference>
<keyword evidence="2" id="KW-1185">Reference proteome</keyword>
<dbReference type="EMBL" id="AP018251">
    <property type="protein sequence ID" value="BAZ03296.1"/>
    <property type="molecule type" value="Genomic_DNA"/>
</dbReference>
<gene>
    <name evidence="1" type="ORF">NIES37_73090</name>
</gene>
<dbReference type="RefSeq" id="WP_096585565.1">
    <property type="nucleotide sequence ID" value="NZ_CAWNJS010000004.1"/>
</dbReference>
<evidence type="ECO:0000313" key="2">
    <source>
        <dbReference type="Proteomes" id="UP000218785"/>
    </source>
</evidence>
<sequence>MEYSKFVLTHHTLHSRLVSYAAHRITRTSEHIESETRARIAKLEKQKERMGIDLLISKQLPCDYHDIPRDLFQSIAYSDPTYRQISLELAAAKFSFMKMMRTDTTPNQQDYALAEQQVRDYFEALQNPSKYVYEYWGSKLSAREKHLLYSLDFLWYDENGKPCEAIVSTNDVTCWYNPLL</sequence>